<evidence type="ECO:0000256" key="4">
    <source>
        <dbReference type="ARBA" id="ARBA00022759"/>
    </source>
</evidence>
<keyword evidence="9 12" id="KW-0238">DNA-binding</keyword>
<evidence type="ECO:0000256" key="2">
    <source>
        <dbReference type="ARBA" id="ARBA00022722"/>
    </source>
</evidence>
<evidence type="ECO:0000256" key="5">
    <source>
        <dbReference type="ARBA" id="ARBA00022801"/>
    </source>
</evidence>
<evidence type="ECO:0000259" key="13">
    <source>
        <dbReference type="PROSITE" id="PS51749"/>
    </source>
</evidence>
<dbReference type="InterPro" id="IPR041383">
    <property type="entry name" value="RuvC_III"/>
</dbReference>
<dbReference type="InterPro" id="IPR033114">
    <property type="entry name" value="HNH_CAS9"/>
</dbReference>
<dbReference type="GO" id="GO:0003677">
    <property type="term" value="F:DNA binding"/>
    <property type="evidence" value="ECO:0007669"/>
    <property type="project" value="UniProtKB-UniRule"/>
</dbReference>
<keyword evidence="8 12" id="KW-0051">Antiviral defense</keyword>
<reference evidence="14 15" key="1">
    <citation type="submission" date="2019-03" db="EMBL/GenBank/DDBJ databases">
        <title>Paracraurococcus aquatilis NE82 genome sequence.</title>
        <authorList>
            <person name="Zhao Y."/>
            <person name="Du Z."/>
        </authorList>
    </citation>
    <scope>NUCLEOTIDE SEQUENCE [LARGE SCALE GENOMIC DNA]</scope>
    <source>
        <strain evidence="14 15">NE82</strain>
    </source>
</reference>
<dbReference type="PROSITE" id="PS51749">
    <property type="entry name" value="HNH_CAS9"/>
    <property type="match status" value="1"/>
</dbReference>
<evidence type="ECO:0000313" key="14">
    <source>
        <dbReference type="EMBL" id="TCZ60826.1"/>
    </source>
</evidence>
<dbReference type="InterPro" id="IPR036397">
    <property type="entry name" value="RNaseH_sf"/>
</dbReference>
<dbReference type="GO" id="GO:0046872">
    <property type="term" value="F:metal ion binding"/>
    <property type="evidence" value="ECO:0007669"/>
    <property type="project" value="UniProtKB-UniRule"/>
</dbReference>
<evidence type="ECO:0000256" key="6">
    <source>
        <dbReference type="ARBA" id="ARBA00022842"/>
    </source>
</evidence>
<comment type="caution">
    <text evidence="12">Lacks conserved residue(s) required for the propagation of feature annotation.</text>
</comment>
<evidence type="ECO:0000256" key="12">
    <source>
        <dbReference type="HAMAP-Rule" id="MF_01480"/>
    </source>
</evidence>
<evidence type="ECO:0000256" key="11">
    <source>
        <dbReference type="ARBA" id="ARBA00046380"/>
    </source>
</evidence>
<gene>
    <name evidence="12 14" type="primary">cas9</name>
    <name evidence="14" type="ORF">EXY23_13700</name>
</gene>
<accession>A0A4R4DK86</accession>
<dbReference type="Pfam" id="PF13395">
    <property type="entry name" value="HNH_4"/>
    <property type="match status" value="1"/>
</dbReference>
<comment type="cofactor">
    <cofactor evidence="1">
        <name>Mg(2+)</name>
        <dbReference type="ChEBI" id="CHEBI:18420"/>
    </cofactor>
</comment>
<keyword evidence="3" id="KW-0479">Metal-binding</keyword>
<keyword evidence="15" id="KW-1185">Reference proteome</keyword>
<dbReference type="EC" id="3.1.-.-" evidence="12"/>
<evidence type="ECO:0000313" key="15">
    <source>
        <dbReference type="Proteomes" id="UP000295023"/>
    </source>
</evidence>
<dbReference type="GO" id="GO:0003723">
    <property type="term" value="F:RNA binding"/>
    <property type="evidence" value="ECO:0007669"/>
    <property type="project" value="UniProtKB-UniRule"/>
</dbReference>
<dbReference type="OrthoDB" id="9777169at2"/>
<keyword evidence="6" id="KW-0460">Magnesium</keyword>
<dbReference type="GO" id="GO:0004519">
    <property type="term" value="F:endonuclease activity"/>
    <property type="evidence" value="ECO:0007669"/>
    <property type="project" value="UniProtKB-UniRule"/>
</dbReference>
<dbReference type="HAMAP" id="MF_01480">
    <property type="entry name" value="Cas9"/>
    <property type="match status" value="1"/>
</dbReference>
<dbReference type="GO" id="GO:0051607">
    <property type="term" value="P:defense response to virus"/>
    <property type="evidence" value="ECO:0007669"/>
    <property type="project" value="UniProtKB-UniRule"/>
</dbReference>
<dbReference type="InterPro" id="IPR028629">
    <property type="entry name" value="Cas9"/>
</dbReference>
<keyword evidence="4 12" id="KW-0255">Endonuclease</keyword>
<keyword evidence="5 12" id="KW-0378">Hydrolase</keyword>
<protein>
    <recommendedName>
        <fullName evidence="12">CRISPR-associated endonuclease Cas9</fullName>
        <ecNumber evidence="12">3.1.-.-</ecNumber>
    </recommendedName>
</protein>
<dbReference type="NCBIfam" id="TIGR01865">
    <property type="entry name" value="cas_Csn1"/>
    <property type="match status" value="1"/>
</dbReference>
<dbReference type="AlphaFoldDB" id="A0A4R4DK86"/>
<comment type="subunit">
    <text evidence="11 12">Monomer. Binds crRNA and tracrRNA.</text>
</comment>
<evidence type="ECO:0000256" key="10">
    <source>
        <dbReference type="ARBA" id="ARBA00023211"/>
    </source>
</evidence>
<dbReference type="GO" id="GO:0016787">
    <property type="term" value="F:hydrolase activity"/>
    <property type="evidence" value="ECO:0007669"/>
    <property type="project" value="UniProtKB-KW"/>
</dbReference>
<name>A0A4R4DK86_9PROT</name>
<feature type="active site" description="Proton acceptor for HNH nuclease domain" evidence="12">
    <location>
        <position position="568"/>
    </location>
</feature>
<comment type="domain">
    <text evidence="12">Has 2 endonuclease domains. The discontinuous RuvC-like domain cleaves the target DNA noncomplementary to crRNA while the HNH nuclease domain cleaves the target DNA complementary to crRNA.</text>
</comment>
<keyword evidence="7 12" id="KW-0694">RNA-binding</keyword>
<organism evidence="14 15">
    <name type="scientific">Roseicella aquatilis</name>
    <dbReference type="NCBI Taxonomy" id="2527868"/>
    <lineage>
        <taxon>Bacteria</taxon>
        <taxon>Pseudomonadati</taxon>
        <taxon>Pseudomonadota</taxon>
        <taxon>Alphaproteobacteria</taxon>
        <taxon>Acetobacterales</taxon>
        <taxon>Roseomonadaceae</taxon>
        <taxon>Roseicella</taxon>
    </lineage>
</organism>
<dbReference type="InterPro" id="IPR003615">
    <property type="entry name" value="HNH_nuc"/>
</dbReference>
<dbReference type="EMBL" id="SKBM01000012">
    <property type="protein sequence ID" value="TCZ60826.1"/>
    <property type="molecule type" value="Genomic_DNA"/>
</dbReference>
<proteinExistence type="inferred from homology"/>
<keyword evidence="10" id="KW-0464">Manganese</keyword>
<dbReference type="Proteomes" id="UP000295023">
    <property type="component" value="Unassembled WGS sequence"/>
</dbReference>
<feature type="domain" description="HNH Cas9-type" evidence="13">
    <location>
        <begin position="493"/>
        <end position="648"/>
    </location>
</feature>
<sequence length="1018" mass="114164">MLPVRVLAVDLGIASCGWALIEENGEDGRIFAWGVRTFDAPETAKERTPTNQLRRQHRGLRRVIRRRRQRMAAIRELLTTCGLLPNDAKTGLARPGLDPWQLRAVALDRRLDGDELAAVLVHIAKHRGFRSNSKRQTNAAAEDSKMLGAIEASRQHLIQYRSVGEMFAKNAAYVTRKRNRDGDYTRSILRADLEHEVRLIFERQRALGNTLADDSLHDAYAGLAFTQRPLADSEDRIGACPFEPEEKRGAKRGYSFEMFRFLSRLTALRIGTRHSERTLTVEEIARAAEGFGVQRGMTFARLRRILDVPDAERFADVPATEEGKRDVVNRSANNGCMQGSAALRTAIGDVAWKTLLGVPEKLDRIAVILSFRESAESIREGLDAIGLPDGVADAVMAGLDQGAFGDFAGAGHISARACRAIIPGLRNGMVYSEACAAAGYDHAQRPATRIEDIANPVARKALSEALKQLRAIIREYGLPNRIHVELARDVGKSAEERDEIRRGIEKRNKERDRLRDVFVETVGQAPRGAEDMLRFELWQEQSGRCLYTDRAIPPTAILAGDNSVQVDHILPWSRFGDDSFVNKTLCFAGANQEKRGRTPYEWLKDDTAAWEAFAARVETIRSMKGRKKRNYVLKDAASVEEKFRSRNLNDTRYAARTLIEYLARLYPADGTRHVFARPGALTDRLRRGWGLQDLKKVLESDGEKRRADDRHHALDALIVAATTESALNRLTRAFQQAEAAGSHRDFSGLEPPWPGFVEEVRTKFPAIMVSRAERGRARGEAHAATLRQVRQEEEGPAVYERKAVLALTEADLARVKDAERNAALVESLRAWIAAGKPKDAPPKSPKGDPIGKVRLLTNKKVDVEVRGGAADRGEMVRVDVFRKPNRRGEWEFYLVPIYPHQVANRERWPAPPDRAVTAHKPEDVWPVMDRSFEFLWSLHQRSFIEVERRDGTIITGYFVGMDRAGGQISIVAPHSTKAIAAGIGARTLKRFEKFRVDRLGRIFTVARETRTWHGVACT</sequence>
<comment type="function">
    <text evidence="12">CRISPR (clustered regularly interspaced short palindromic repeat) is an adaptive immune system that provides protection against mobile genetic elements (viruses, transposable elements and conjugative plasmids). CRISPR clusters contain spacers, sequences complementary to antecedent mobile elements, and target invading nucleic acids. CRISPR clusters are transcribed and processed into CRISPR RNA (crRNA). In type II CRISPR systems correct processing of pre-crRNA requires a trans-encoded small RNA (tracrRNA), endogenous ribonuclease 3 (rnc) and this protein. The tracrRNA serves as a guide for ribonuclease 3-aided processing of pre-crRNA. Subsequently Cas9/crRNA/tracrRNA endonucleolytically cleaves linear or circular dsDNA target complementary to the spacer; Cas9 is inactive in the absence of the 2 guide RNAs (gRNA). Cas9 recognizes the protospacer adjacent motif (PAM) in the CRISPR repeat sequences to help distinguish self versus nonself, as targets within the bacterial CRISPR locus do not have PAMs. PAM recognition is also required for catalytic activity.</text>
</comment>
<dbReference type="Pfam" id="PF18541">
    <property type="entry name" value="RuvC_III"/>
    <property type="match status" value="1"/>
</dbReference>
<dbReference type="GO" id="GO:0043571">
    <property type="term" value="P:maintenance of CRISPR repeat elements"/>
    <property type="evidence" value="ECO:0007669"/>
    <property type="project" value="UniProtKB-UniRule"/>
</dbReference>
<comment type="caution">
    <text evidence="14">The sequence shown here is derived from an EMBL/GenBank/DDBJ whole genome shotgun (WGS) entry which is preliminary data.</text>
</comment>
<evidence type="ECO:0000256" key="7">
    <source>
        <dbReference type="ARBA" id="ARBA00022884"/>
    </source>
</evidence>
<comment type="similarity">
    <text evidence="12">Belongs to the CRISPR-associated Cas9 family.</text>
</comment>
<dbReference type="Gene3D" id="3.30.420.10">
    <property type="entry name" value="Ribonuclease H-like superfamily/Ribonuclease H"/>
    <property type="match status" value="3"/>
</dbReference>
<evidence type="ECO:0000256" key="3">
    <source>
        <dbReference type="ARBA" id="ARBA00022723"/>
    </source>
</evidence>
<feature type="active site" description="For RuvC-like nuclease domain" evidence="12">
    <location>
        <position position="10"/>
    </location>
</feature>
<evidence type="ECO:0000256" key="8">
    <source>
        <dbReference type="ARBA" id="ARBA00023118"/>
    </source>
</evidence>
<keyword evidence="2 12" id="KW-0540">Nuclease</keyword>
<evidence type="ECO:0000256" key="9">
    <source>
        <dbReference type="ARBA" id="ARBA00023125"/>
    </source>
</evidence>
<evidence type="ECO:0000256" key="1">
    <source>
        <dbReference type="ARBA" id="ARBA00001946"/>
    </source>
</evidence>